<accession>A0AAE0XBD3</accession>
<dbReference type="AlphaFoldDB" id="A0AAE0XBD3"/>
<evidence type="ECO:0000313" key="2">
    <source>
        <dbReference type="EMBL" id="KAK3689585.1"/>
    </source>
</evidence>
<feature type="compositionally biased region" description="Low complexity" evidence="1">
    <location>
        <begin position="170"/>
        <end position="187"/>
    </location>
</feature>
<gene>
    <name evidence="2" type="ORF">B0T22DRAFT_441057</name>
</gene>
<proteinExistence type="predicted"/>
<feature type="region of interest" description="Disordered" evidence="1">
    <location>
        <begin position="150"/>
        <end position="220"/>
    </location>
</feature>
<name>A0AAE0XBD3_9PEZI</name>
<protein>
    <submittedName>
        <fullName evidence="2">Uncharacterized protein</fullName>
    </submittedName>
</protein>
<dbReference type="Proteomes" id="UP001270362">
    <property type="component" value="Unassembled WGS sequence"/>
</dbReference>
<reference evidence="2" key="1">
    <citation type="journal article" date="2023" name="Mol. Phylogenet. Evol.">
        <title>Genome-scale phylogeny and comparative genomics of the fungal order Sordariales.</title>
        <authorList>
            <person name="Hensen N."/>
            <person name="Bonometti L."/>
            <person name="Westerberg I."/>
            <person name="Brannstrom I.O."/>
            <person name="Guillou S."/>
            <person name="Cros-Aarteil S."/>
            <person name="Calhoun S."/>
            <person name="Haridas S."/>
            <person name="Kuo A."/>
            <person name="Mondo S."/>
            <person name="Pangilinan J."/>
            <person name="Riley R."/>
            <person name="LaButti K."/>
            <person name="Andreopoulos B."/>
            <person name="Lipzen A."/>
            <person name="Chen C."/>
            <person name="Yan M."/>
            <person name="Daum C."/>
            <person name="Ng V."/>
            <person name="Clum A."/>
            <person name="Steindorff A."/>
            <person name="Ohm R.A."/>
            <person name="Martin F."/>
            <person name="Silar P."/>
            <person name="Natvig D.O."/>
            <person name="Lalanne C."/>
            <person name="Gautier V."/>
            <person name="Ament-Velasquez S.L."/>
            <person name="Kruys A."/>
            <person name="Hutchinson M.I."/>
            <person name="Powell A.J."/>
            <person name="Barry K."/>
            <person name="Miller A.N."/>
            <person name="Grigoriev I.V."/>
            <person name="Debuchy R."/>
            <person name="Gladieux P."/>
            <person name="Hiltunen Thoren M."/>
            <person name="Johannesson H."/>
        </authorList>
    </citation>
    <scope>NUCLEOTIDE SEQUENCE</scope>
    <source>
        <strain evidence="2">CBS 314.62</strain>
    </source>
</reference>
<sequence>MSTSAFMLGALPMPPELKSISDRDPDEASRLRSIQHSISVLGAHGVRIPREHLASYLQIACRLASESVMRLYIHAKDPPTNGRLSHKMHLQLMDERLWQLHFQAPYQFSCGHITNSTELPFSAEYDKYYRSFMANRQASAVLTPAPVTAKQQVSQIEPNSVKPRAPRSKTAPVAPVQATPTPAPVTALPSNDSQSESTSNEPSRSRYNSLVPWTPSSKMSRKRPFLTGCVSYSARDFMSQAHLQEHVQRIFLLLDQYCKVAAKNPTDFPPIHHYMEDNLEALLKKNIREGVGKYSLRSEDDDANQEKPGVRSVMDVISHR</sequence>
<dbReference type="EMBL" id="JAULSO010000002">
    <property type="protein sequence ID" value="KAK3689585.1"/>
    <property type="molecule type" value="Genomic_DNA"/>
</dbReference>
<evidence type="ECO:0000256" key="1">
    <source>
        <dbReference type="SAM" id="MobiDB-lite"/>
    </source>
</evidence>
<evidence type="ECO:0000313" key="3">
    <source>
        <dbReference type="Proteomes" id="UP001270362"/>
    </source>
</evidence>
<organism evidence="2 3">
    <name type="scientific">Podospora appendiculata</name>
    <dbReference type="NCBI Taxonomy" id="314037"/>
    <lineage>
        <taxon>Eukaryota</taxon>
        <taxon>Fungi</taxon>
        <taxon>Dikarya</taxon>
        <taxon>Ascomycota</taxon>
        <taxon>Pezizomycotina</taxon>
        <taxon>Sordariomycetes</taxon>
        <taxon>Sordariomycetidae</taxon>
        <taxon>Sordariales</taxon>
        <taxon>Podosporaceae</taxon>
        <taxon>Podospora</taxon>
    </lineage>
</organism>
<feature type="region of interest" description="Disordered" evidence="1">
    <location>
        <begin position="296"/>
        <end position="320"/>
    </location>
</feature>
<feature type="compositionally biased region" description="Polar residues" evidence="1">
    <location>
        <begin position="188"/>
        <end position="208"/>
    </location>
</feature>
<reference evidence="2" key="2">
    <citation type="submission" date="2023-06" db="EMBL/GenBank/DDBJ databases">
        <authorList>
            <consortium name="Lawrence Berkeley National Laboratory"/>
            <person name="Haridas S."/>
            <person name="Hensen N."/>
            <person name="Bonometti L."/>
            <person name="Westerberg I."/>
            <person name="Brannstrom I.O."/>
            <person name="Guillou S."/>
            <person name="Cros-Aarteil S."/>
            <person name="Calhoun S."/>
            <person name="Kuo A."/>
            <person name="Mondo S."/>
            <person name="Pangilinan J."/>
            <person name="Riley R."/>
            <person name="Labutti K."/>
            <person name="Andreopoulos B."/>
            <person name="Lipzen A."/>
            <person name="Chen C."/>
            <person name="Yanf M."/>
            <person name="Daum C."/>
            <person name="Ng V."/>
            <person name="Clum A."/>
            <person name="Steindorff A."/>
            <person name="Ohm R."/>
            <person name="Martin F."/>
            <person name="Silar P."/>
            <person name="Natvig D."/>
            <person name="Lalanne C."/>
            <person name="Gautier V."/>
            <person name="Ament-Velasquez S.L."/>
            <person name="Kruys A."/>
            <person name="Hutchinson M.I."/>
            <person name="Powell A.J."/>
            <person name="Barry K."/>
            <person name="Miller A.N."/>
            <person name="Grigoriev I.V."/>
            <person name="Debuchy R."/>
            <person name="Gladieux P."/>
            <person name="Thoren M.H."/>
            <person name="Johannesson H."/>
        </authorList>
    </citation>
    <scope>NUCLEOTIDE SEQUENCE</scope>
    <source>
        <strain evidence="2">CBS 314.62</strain>
    </source>
</reference>
<comment type="caution">
    <text evidence="2">The sequence shown here is derived from an EMBL/GenBank/DDBJ whole genome shotgun (WGS) entry which is preliminary data.</text>
</comment>
<keyword evidence="3" id="KW-1185">Reference proteome</keyword>